<dbReference type="Proteomes" id="UP000808349">
    <property type="component" value="Unassembled WGS sequence"/>
</dbReference>
<keyword evidence="1" id="KW-0812">Transmembrane</keyword>
<evidence type="ECO:0000313" key="2">
    <source>
        <dbReference type="EMBL" id="MBK9716321.1"/>
    </source>
</evidence>
<dbReference type="EMBL" id="JADKFW010000004">
    <property type="protein sequence ID" value="MBK9716321.1"/>
    <property type="molecule type" value="Genomic_DNA"/>
</dbReference>
<sequence>MMKVIFQILSGIKYLILGIVLFGFVKITIPNYVHHCELHSADPILHGNAEEADPCHRAIYHGDNHHGCKHPQHISKGFNKCGLEDLFYVFHIELPDFEKPHYLVYYLEEFISNAEYDVLNDLSVFNIRGPPICI</sequence>
<protein>
    <submittedName>
        <fullName evidence="2">Uncharacterized protein</fullName>
    </submittedName>
</protein>
<name>A0A9D7XD92_9BACT</name>
<proteinExistence type="predicted"/>
<organism evidence="2 3">
    <name type="scientific">Candidatus Defluviibacterium haderslevense</name>
    <dbReference type="NCBI Taxonomy" id="2981993"/>
    <lineage>
        <taxon>Bacteria</taxon>
        <taxon>Pseudomonadati</taxon>
        <taxon>Bacteroidota</taxon>
        <taxon>Saprospiria</taxon>
        <taxon>Saprospirales</taxon>
        <taxon>Saprospiraceae</taxon>
        <taxon>Candidatus Defluviibacterium</taxon>
    </lineage>
</organism>
<accession>A0A9D7XD92</accession>
<gene>
    <name evidence="2" type="ORF">IPO85_02125</name>
</gene>
<dbReference type="AlphaFoldDB" id="A0A9D7XD92"/>
<reference evidence="2 3" key="1">
    <citation type="submission" date="2020-10" db="EMBL/GenBank/DDBJ databases">
        <title>Connecting structure to function with the recovery of over 1000 high-quality activated sludge metagenome-assembled genomes encoding full-length rRNA genes using long-read sequencing.</title>
        <authorList>
            <person name="Singleton C.M."/>
            <person name="Petriglieri F."/>
            <person name="Kristensen J.M."/>
            <person name="Kirkegaard R.H."/>
            <person name="Michaelsen T.Y."/>
            <person name="Andersen M.H."/>
            <person name="Karst S.M."/>
            <person name="Dueholm M.S."/>
            <person name="Nielsen P.H."/>
            <person name="Albertsen M."/>
        </authorList>
    </citation>
    <scope>NUCLEOTIDE SEQUENCE [LARGE SCALE GENOMIC DNA]</scope>
    <source>
        <strain evidence="2">Ribe_18-Q3-R11-54_BAT3C.373</strain>
    </source>
</reference>
<feature type="transmembrane region" description="Helical" evidence="1">
    <location>
        <begin position="12"/>
        <end position="33"/>
    </location>
</feature>
<keyword evidence="1" id="KW-1133">Transmembrane helix</keyword>
<evidence type="ECO:0000313" key="3">
    <source>
        <dbReference type="Proteomes" id="UP000808349"/>
    </source>
</evidence>
<keyword evidence="1" id="KW-0472">Membrane</keyword>
<evidence type="ECO:0000256" key="1">
    <source>
        <dbReference type="SAM" id="Phobius"/>
    </source>
</evidence>
<comment type="caution">
    <text evidence="2">The sequence shown here is derived from an EMBL/GenBank/DDBJ whole genome shotgun (WGS) entry which is preliminary data.</text>
</comment>